<protein>
    <submittedName>
        <fullName evidence="1">5'-nucleotidase</fullName>
    </submittedName>
</protein>
<dbReference type="GO" id="GO:0000166">
    <property type="term" value="F:nucleotide binding"/>
    <property type="evidence" value="ECO:0007669"/>
    <property type="project" value="InterPro"/>
</dbReference>
<reference evidence="1 2" key="1">
    <citation type="submission" date="2018-10" db="EMBL/GenBank/DDBJ databases">
        <title>GWAS and RNA-Seq identify cryptic mechanisms of antimicrobial resistance in Acinetobacter baumannii.</title>
        <authorList>
            <person name="Sahl J.W."/>
        </authorList>
    </citation>
    <scope>NUCLEOTIDE SEQUENCE [LARGE SCALE GENOMIC DNA]</scope>
    <source>
        <strain evidence="1 2">TG31299</strain>
    </source>
</reference>
<gene>
    <name evidence="1" type="ORF">EA722_06135</name>
</gene>
<dbReference type="Pfam" id="PF06189">
    <property type="entry name" value="5-nucleotidase"/>
    <property type="match status" value="1"/>
</dbReference>
<name>A0A3R9SFE5_ACIBA</name>
<dbReference type="RefSeq" id="WP_125564925.1">
    <property type="nucleotide sequence ID" value="NZ_RFBY01000014.1"/>
</dbReference>
<sequence length="333" mass="37340">MSGYNLEQKLVIGLASSALFNLEESDAVFRENGELAYREYQRSHENQPLESGVAFPFIQRLLSLNDIFPPEKPFVEVILLSRNDPDTGLRVMNSIEHHKLNIKRAIFLQGRTPHKYINALNISLFLSANETDVNQAINAGYPAGLILKGQIFDIAHDEELRIAFDFDGVIADASSEQVYKENGLPAFIENESKLANQPANAGPLHKLLQQLSTLQKAELNFLKNNTTYKSRLRISIVTARNAPAHKRVITSLRAWGIDTVNEAFFLGGIEKRKVLEILQPHIFFDDQVTHVEKTADSIASVHSPFGIANKQLDSNKQSANLKINENNQTLELN</sequence>
<comment type="caution">
    <text evidence="1">The sequence shown here is derived from an EMBL/GenBank/DDBJ whole genome shotgun (WGS) entry which is preliminary data.</text>
</comment>
<dbReference type="AlphaFoldDB" id="A0A3R9SFE5"/>
<evidence type="ECO:0000313" key="1">
    <source>
        <dbReference type="EMBL" id="RSP78149.1"/>
    </source>
</evidence>
<dbReference type="GO" id="GO:0009117">
    <property type="term" value="P:nucleotide metabolic process"/>
    <property type="evidence" value="ECO:0007669"/>
    <property type="project" value="InterPro"/>
</dbReference>
<dbReference type="GO" id="GO:0000287">
    <property type="term" value="F:magnesium ion binding"/>
    <property type="evidence" value="ECO:0007669"/>
    <property type="project" value="InterPro"/>
</dbReference>
<dbReference type="PANTHER" id="PTHR31367">
    <property type="entry name" value="CYTOSOLIC 5'-NUCLEOTIDASE 1 FAMILY MEMBER"/>
    <property type="match status" value="1"/>
</dbReference>
<dbReference type="Proteomes" id="UP000269597">
    <property type="component" value="Unassembled WGS sequence"/>
</dbReference>
<dbReference type="EMBL" id="RFBY01000014">
    <property type="protein sequence ID" value="RSP78149.1"/>
    <property type="molecule type" value="Genomic_DNA"/>
</dbReference>
<proteinExistence type="predicted"/>
<accession>A0A3R9SFE5</accession>
<dbReference type="InterPro" id="IPR010394">
    <property type="entry name" value="5-nucleotidase"/>
</dbReference>
<evidence type="ECO:0000313" key="2">
    <source>
        <dbReference type="Proteomes" id="UP000269597"/>
    </source>
</evidence>
<dbReference type="PANTHER" id="PTHR31367:SF5">
    <property type="entry name" value="CYTOSOLIC 5'-NUCLEOTIDASE 1A"/>
    <property type="match status" value="1"/>
</dbReference>
<dbReference type="GO" id="GO:0005737">
    <property type="term" value="C:cytoplasm"/>
    <property type="evidence" value="ECO:0007669"/>
    <property type="project" value="InterPro"/>
</dbReference>
<organism evidence="1 2">
    <name type="scientific">Acinetobacter baumannii</name>
    <dbReference type="NCBI Taxonomy" id="470"/>
    <lineage>
        <taxon>Bacteria</taxon>
        <taxon>Pseudomonadati</taxon>
        <taxon>Pseudomonadota</taxon>
        <taxon>Gammaproteobacteria</taxon>
        <taxon>Moraxellales</taxon>
        <taxon>Moraxellaceae</taxon>
        <taxon>Acinetobacter</taxon>
        <taxon>Acinetobacter calcoaceticus/baumannii complex</taxon>
    </lineage>
</organism>
<dbReference type="GO" id="GO:0008253">
    <property type="term" value="F:5'-nucleotidase activity"/>
    <property type="evidence" value="ECO:0007669"/>
    <property type="project" value="InterPro"/>
</dbReference>